<dbReference type="InterPro" id="IPR016161">
    <property type="entry name" value="Ald_DH/histidinol_DH"/>
</dbReference>
<keyword evidence="4 7" id="KW-0521">NADP</keyword>
<dbReference type="InterPro" id="IPR020593">
    <property type="entry name" value="G-glutamylP_reductase_CS"/>
</dbReference>
<dbReference type="GO" id="GO:0055129">
    <property type="term" value="P:L-proline biosynthetic process"/>
    <property type="evidence" value="ECO:0007669"/>
    <property type="project" value="UniProtKB-UniRule"/>
</dbReference>
<protein>
    <recommendedName>
        <fullName evidence="7">Gamma-glutamyl phosphate reductase</fullName>
        <shortName evidence="7">GPR</shortName>
        <ecNumber evidence="7">1.2.1.41</ecNumber>
    </recommendedName>
    <alternativeName>
        <fullName evidence="7">Glutamate-5-semialdehyde dehydrogenase</fullName>
    </alternativeName>
    <alternativeName>
        <fullName evidence="7">Glutamyl-gamma-semialdehyde dehydrogenase</fullName>
        <shortName evidence="7">GSA dehydrogenase</shortName>
    </alternativeName>
</protein>
<evidence type="ECO:0000256" key="7">
    <source>
        <dbReference type="HAMAP-Rule" id="MF_00412"/>
    </source>
</evidence>
<evidence type="ECO:0000313" key="9">
    <source>
        <dbReference type="EMBL" id="SUI77708.1"/>
    </source>
</evidence>
<dbReference type="RefSeq" id="WP_115406181.1">
    <property type="nucleotide sequence ID" value="NZ_UGYV01000001.1"/>
</dbReference>
<dbReference type="GO" id="GO:0004350">
    <property type="term" value="F:glutamate-5-semialdehyde dehydrogenase activity"/>
    <property type="evidence" value="ECO:0007669"/>
    <property type="project" value="UniProtKB-UniRule"/>
</dbReference>
<dbReference type="NCBIfam" id="TIGR00407">
    <property type="entry name" value="proA"/>
    <property type="match status" value="1"/>
</dbReference>
<dbReference type="SUPFAM" id="SSF53720">
    <property type="entry name" value="ALDH-like"/>
    <property type="match status" value="1"/>
</dbReference>
<evidence type="ECO:0000256" key="1">
    <source>
        <dbReference type="ARBA" id="ARBA00004985"/>
    </source>
</evidence>
<dbReference type="PANTHER" id="PTHR11063">
    <property type="entry name" value="GLUTAMATE SEMIALDEHYDE DEHYDROGENASE"/>
    <property type="match status" value="1"/>
</dbReference>
<comment type="function">
    <text evidence="7">Catalyzes the NADPH-dependent reduction of L-glutamate 5-phosphate into L-glutamate 5-semialdehyde and phosphate. The product spontaneously undergoes cyclization to form 1-pyrroline-5-carboxylate.</text>
</comment>
<dbReference type="PANTHER" id="PTHR11063:SF8">
    <property type="entry name" value="DELTA-1-PYRROLINE-5-CARBOXYLATE SYNTHASE"/>
    <property type="match status" value="1"/>
</dbReference>
<comment type="pathway">
    <text evidence="1 7">Amino-acid biosynthesis; L-proline biosynthesis; L-glutamate 5-semialdehyde from L-glutamate: step 2/2.</text>
</comment>
<gene>
    <name evidence="9" type="primary">proA_1</name>
    <name evidence="7" type="synonym">proA</name>
    <name evidence="9" type="ORF">NCTC10736_02125</name>
</gene>
<dbReference type="GO" id="GO:0050661">
    <property type="term" value="F:NADP binding"/>
    <property type="evidence" value="ECO:0007669"/>
    <property type="project" value="InterPro"/>
</dbReference>
<dbReference type="UniPathway" id="UPA00098">
    <property type="reaction ID" value="UER00360"/>
</dbReference>
<evidence type="ECO:0000256" key="5">
    <source>
        <dbReference type="ARBA" id="ARBA00023002"/>
    </source>
</evidence>
<dbReference type="InterPro" id="IPR012134">
    <property type="entry name" value="Glu-5-SA_DH"/>
</dbReference>
<dbReference type="Pfam" id="PF00171">
    <property type="entry name" value="Aldedh"/>
    <property type="match status" value="1"/>
</dbReference>
<dbReference type="AlphaFoldDB" id="A0A380ACB3"/>
<proteinExistence type="inferred from homology"/>
<dbReference type="NCBIfam" id="NF001221">
    <property type="entry name" value="PRK00197.1"/>
    <property type="match status" value="1"/>
</dbReference>
<name>A0A380ACB3_9GAMM</name>
<comment type="similarity">
    <text evidence="7">Belongs to the gamma-glutamyl phosphate reductase family.</text>
</comment>
<dbReference type="PIRSF" id="PIRSF000151">
    <property type="entry name" value="GPR"/>
    <property type="match status" value="1"/>
</dbReference>
<dbReference type="CDD" id="cd07079">
    <property type="entry name" value="ALDH_F18-19_ProA-GPR"/>
    <property type="match status" value="1"/>
</dbReference>
<dbReference type="PROSITE" id="PS01223">
    <property type="entry name" value="PROA"/>
    <property type="match status" value="1"/>
</dbReference>
<keyword evidence="7" id="KW-0963">Cytoplasm</keyword>
<reference evidence="9 10" key="1">
    <citation type="submission" date="2018-06" db="EMBL/GenBank/DDBJ databases">
        <authorList>
            <consortium name="Pathogen Informatics"/>
            <person name="Doyle S."/>
        </authorList>
    </citation>
    <scope>NUCLEOTIDE SEQUENCE [LARGE SCALE GENOMIC DNA]</scope>
    <source>
        <strain evidence="9 10">NCTC10736</strain>
    </source>
</reference>
<dbReference type="Proteomes" id="UP000255061">
    <property type="component" value="Unassembled WGS sequence"/>
</dbReference>
<keyword evidence="5 7" id="KW-0560">Oxidoreductase</keyword>
<comment type="catalytic activity">
    <reaction evidence="6 7">
        <text>L-glutamate 5-semialdehyde + phosphate + NADP(+) = L-glutamyl 5-phosphate + NADPH + H(+)</text>
        <dbReference type="Rhea" id="RHEA:19541"/>
        <dbReference type="ChEBI" id="CHEBI:15378"/>
        <dbReference type="ChEBI" id="CHEBI:43474"/>
        <dbReference type="ChEBI" id="CHEBI:57783"/>
        <dbReference type="ChEBI" id="CHEBI:58066"/>
        <dbReference type="ChEBI" id="CHEBI:58274"/>
        <dbReference type="ChEBI" id="CHEBI:58349"/>
        <dbReference type="EC" id="1.2.1.41"/>
    </reaction>
</comment>
<keyword evidence="2 7" id="KW-0028">Amino-acid biosynthesis</keyword>
<dbReference type="InterPro" id="IPR016163">
    <property type="entry name" value="Ald_DH_C"/>
</dbReference>
<evidence type="ECO:0000313" key="10">
    <source>
        <dbReference type="Proteomes" id="UP000255061"/>
    </source>
</evidence>
<keyword evidence="3 7" id="KW-0641">Proline biosynthesis</keyword>
<evidence type="ECO:0000259" key="8">
    <source>
        <dbReference type="Pfam" id="PF00171"/>
    </source>
</evidence>
<evidence type="ECO:0000256" key="4">
    <source>
        <dbReference type="ARBA" id="ARBA00022857"/>
    </source>
</evidence>
<evidence type="ECO:0000256" key="6">
    <source>
        <dbReference type="ARBA" id="ARBA00049024"/>
    </source>
</evidence>
<dbReference type="Gene3D" id="3.40.309.10">
    <property type="entry name" value="Aldehyde Dehydrogenase, Chain A, domain 2"/>
    <property type="match status" value="1"/>
</dbReference>
<dbReference type="HAMAP" id="MF_00412">
    <property type="entry name" value="ProA"/>
    <property type="match status" value="1"/>
</dbReference>
<organism evidence="9 10">
    <name type="scientific">Shewanella morhuae</name>
    <dbReference type="NCBI Taxonomy" id="365591"/>
    <lineage>
        <taxon>Bacteria</taxon>
        <taxon>Pseudomonadati</taxon>
        <taxon>Pseudomonadota</taxon>
        <taxon>Gammaproteobacteria</taxon>
        <taxon>Alteromonadales</taxon>
        <taxon>Shewanellaceae</taxon>
        <taxon>Shewanella</taxon>
    </lineage>
</organism>
<dbReference type="Gene3D" id="3.40.605.10">
    <property type="entry name" value="Aldehyde Dehydrogenase, Chain A, domain 1"/>
    <property type="match status" value="1"/>
</dbReference>
<dbReference type="FunFam" id="3.40.309.10:FF:000006">
    <property type="entry name" value="Gamma-glutamyl phosphate reductase"/>
    <property type="match status" value="1"/>
</dbReference>
<dbReference type="EMBL" id="UGYV01000001">
    <property type="protein sequence ID" value="SUI77708.1"/>
    <property type="molecule type" value="Genomic_DNA"/>
</dbReference>
<dbReference type="EC" id="1.2.1.41" evidence="7"/>
<accession>A0A380ACB3</accession>
<dbReference type="GO" id="GO:0005737">
    <property type="term" value="C:cytoplasm"/>
    <property type="evidence" value="ECO:0007669"/>
    <property type="project" value="UniProtKB-SubCell"/>
</dbReference>
<dbReference type="InterPro" id="IPR015590">
    <property type="entry name" value="Aldehyde_DH_dom"/>
</dbReference>
<sequence>MSQIQQEQYIQQLGINAKQASYALASLTAIQKAELLKAIADALTQNTLAILAANAKDVAAAKADGLTYAMIDRLLLDEARLASIISDIADVVRLADPVGEEFGSQLLDNGLRLTRRRVPLGVIGVIYEARPNVTVDIAVLALKTGNAIILRGGKETLQSNKLISDVIRSALVAQGLPIDAVQFIDSPDRALVTGLLKLDQYVDMIVPRGGQALQRLCAEQATIPVILGGIGICHLYVDKNADLERALAVIANAKVQRPTVCNALDTLLVDEQVASTFVPQIAKYLHSLGVRFSVCEQTYTLLDGLGFDVSLAKSEDFGIEWLSLTLGIKVVSDIDAAVSHIRHYSSGHSEAILTDDIHAAAHFMNEVNSAAVYVNASTRFTDGGQFGLGAEVAVSTQKLHARGPMGLEALTTYKWLAWGDYTSRM</sequence>
<evidence type="ECO:0000256" key="3">
    <source>
        <dbReference type="ARBA" id="ARBA00022650"/>
    </source>
</evidence>
<evidence type="ECO:0000256" key="2">
    <source>
        <dbReference type="ARBA" id="ARBA00022605"/>
    </source>
</evidence>
<comment type="subcellular location">
    <subcellularLocation>
        <location evidence="7">Cytoplasm</location>
    </subcellularLocation>
</comment>
<dbReference type="InterPro" id="IPR016162">
    <property type="entry name" value="Ald_DH_N"/>
</dbReference>
<dbReference type="InterPro" id="IPR000965">
    <property type="entry name" value="GPR_dom"/>
</dbReference>
<feature type="domain" description="Aldehyde dehydrogenase" evidence="8">
    <location>
        <begin position="15"/>
        <end position="290"/>
    </location>
</feature>